<protein>
    <submittedName>
        <fullName evidence="4">Photosystem II stability/assembly factor-like uncharacterized protein</fullName>
    </submittedName>
</protein>
<evidence type="ECO:0000256" key="2">
    <source>
        <dbReference type="ARBA" id="ARBA00023276"/>
    </source>
</evidence>
<dbReference type="SUPFAM" id="SSF110296">
    <property type="entry name" value="Oligoxyloglucan reducing end-specific cellobiohydrolase"/>
    <property type="match status" value="1"/>
</dbReference>
<gene>
    <name evidence="4" type="ORF">J2Z56_002695</name>
    <name evidence="5" type="ORF">J2Z57_002792</name>
</gene>
<evidence type="ECO:0000313" key="5">
    <source>
        <dbReference type="EMBL" id="MDQ0336339.1"/>
    </source>
</evidence>
<keyword evidence="7" id="KW-1185">Reference proteome</keyword>
<dbReference type="OrthoDB" id="9813892at2"/>
<evidence type="ECO:0000256" key="1">
    <source>
        <dbReference type="ARBA" id="ARBA00022531"/>
    </source>
</evidence>
<evidence type="ECO:0000313" key="6">
    <source>
        <dbReference type="Proteomes" id="UP001138672"/>
    </source>
</evidence>
<dbReference type="AlphaFoldDB" id="A0A9X0YNQ3"/>
<dbReference type="Pfam" id="PF14870">
    <property type="entry name" value="PSII_BNR"/>
    <property type="match status" value="2"/>
</dbReference>
<dbReference type="EMBL" id="JAUSUU010000008">
    <property type="protein sequence ID" value="MDQ0336339.1"/>
    <property type="molecule type" value="Genomic_DNA"/>
</dbReference>
<dbReference type="Proteomes" id="UP001231587">
    <property type="component" value="Unassembled WGS sequence"/>
</dbReference>
<dbReference type="InterPro" id="IPR028203">
    <property type="entry name" value="PSII_CF48-like_dom"/>
</dbReference>
<reference evidence="4" key="1">
    <citation type="submission" date="2021-03" db="EMBL/GenBank/DDBJ databases">
        <title>Genomic Encyclopedia of Type Strains, Phase IV (KMG-IV): sequencing the most valuable type-strain genomes for metagenomic binning, comparative biology and taxonomic classification.</title>
        <authorList>
            <person name="Goeker M."/>
        </authorList>
    </citation>
    <scope>NUCLEOTIDE SEQUENCE</scope>
    <source>
        <strain evidence="4">DSM 15523</strain>
        <strain evidence="5 7">DSM 16476</strain>
    </source>
</reference>
<proteinExistence type="predicted"/>
<dbReference type="GO" id="GO:0015979">
    <property type="term" value="P:photosynthesis"/>
    <property type="evidence" value="ECO:0007669"/>
    <property type="project" value="UniProtKB-KW"/>
</dbReference>
<dbReference type="PANTHER" id="PTHR47199">
    <property type="entry name" value="PHOTOSYSTEM II STABILITY/ASSEMBLY FACTOR HCF136, CHLOROPLASTIC"/>
    <property type="match status" value="1"/>
</dbReference>
<accession>A0A9X0YNQ3</accession>
<keyword evidence="1" id="KW-0602">Photosynthesis</keyword>
<evidence type="ECO:0000313" key="4">
    <source>
        <dbReference type="EMBL" id="MBP1840764.1"/>
    </source>
</evidence>
<dbReference type="Proteomes" id="UP001138672">
    <property type="component" value="Unassembled WGS sequence"/>
</dbReference>
<evidence type="ECO:0000259" key="3">
    <source>
        <dbReference type="Pfam" id="PF14870"/>
    </source>
</evidence>
<dbReference type="InterPro" id="IPR015943">
    <property type="entry name" value="WD40/YVTN_repeat-like_dom_sf"/>
</dbReference>
<keyword evidence="2" id="KW-0604">Photosystem II</keyword>
<dbReference type="PANTHER" id="PTHR47199:SF2">
    <property type="entry name" value="PHOTOSYSTEM II STABILITY_ASSEMBLY FACTOR HCF136, CHLOROPLASTIC"/>
    <property type="match status" value="1"/>
</dbReference>
<dbReference type="RefSeq" id="WP_083495730.1">
    <property type="nucleotide sequence ID" value="NZ_JAGGJQ010000008.1"/>
</dbReference>
<dbReference type="PROSITE" id="PS51257">
    <property type="entry name" value="PROKAR_LIPOPROTEIN"/>
    <property type="match status" value="1"/>
</dbReference>
<sequence>MKIREFSMLLLVTLLFYSCNNGSNKKELIPEVKVPVNAFIPLNEASEIEYHTSSVMGQQPYVFTNTSTNNDVSILNHLDETGFHFYQGLKFKNENFGVLVGGTGLRVRLTENGGTNWREIRFSRFSNAFQSVDFSGDTIFIVGANQHIFKSEDFGKNWSVLDTKYFFKDDNSRYQSLKYYKVRFYNEKTGFIVGERKNKPIILKTLDGGATWEMIENDTLLKEDKGITDIVQLSADDILITTLSGKCYKSVNGGLTWQLLYSGDNKTLSSIGFFNANTGFIGGLNGLFMHTNDAGQSWKSLHMPYGEISDICIYENTAYVTTAFIPAGEAKSFVFKVDMNGEHITPFLTKQDSSVVFKADSYNLDVVNDHIYMLDRNNLYKTHLK</sequence>
<dbReference type="Gene3D" id="2.130.10.10">
    <property type="entry name" value="YVTN repeat-like/Quinoprotein amine dehydrogenase"/>
    <property type="match status" value="2"/>
</dbReference>
<name>A0A9X0YNQ3_9FLAO</name>
<evidence type="ECO:0000313" key="7">
    <source>
        <dbReference type="Proteomes" id="UP001231587"/>
    </source>
</evidence>
<feature type="domain" description="Photosynthesis system II assembly factor Ycf48/Hcf136-like" evidence="3">
    <location>
        <begin position="89"/>
        <end position="161"/>
    </location>
</feature>
<dbReference type="GO" id="GO:0009523">
    <property type="term" value="C:photosystem II"/>
    <property type="evidence" value="ECO:0007669"/>
    <property type="project" value="UniProtKB-KW"/>
</dbReference>
<feature type="domain" description="Photosynthesis system II assembly factor Ycf48/Hcf136-like" evidence="3">
    <location>
        <begin position="177"/>
        <end position="258"/>
    </location>
</feature>
<dbReference type="EMBL" id="JAGGJQ010000008">
    <property type="protein sequence ID" value="MBP1840764.1"/>
    <property type="molecule type" value="Genomic_DNA"/>
</dbReference>
<comment type="caution">
    <text evidence="4">The sequence shown here is derived from an EMBL/GenBank/DDBJ whole genome shotgun (WGS) entry which is preliminary data.</text>
</comment>
<organism evidence="4 6">
    <name type="scientific">Formosa algae</name>
    <dbReference type="NCBI Taxonomy" id="225843"/>
    <lineage>
        <taxon>Bacteria</taxon>
        <taxon>Pseudomonadati</taxon>
        <taxon>Bacteroidota</taxon>
        <taxon>Flavobacteriia</taxon>
        <taxon>Flavobacteriales</taxon>
        <taxon>Flavobacteriaceae</taxon>
        <taxon>Formosa</taxon>
    </lineage>
</organism>